<sequence>MSALIDNDPAVPILDAYIAKEELRWLLTGARNFVDDHKYALVLRFYYWCADAARRS</sequence>
<proteinExistence type="predicted"/>
<gene>
    <name evidence="1" type="ORF">L5G33_15440</name>
</gene>
<dbReference type="RefSeq" id="WP_236999073.1">
    <property type="nucleotide sequence ID" value="NZ_JAKKOR010000011.1"/>
</dbReference>
<dbReference type="EMBL" id="JAKKOR010000011">
    <property type="protein sequence ID" value="MCF8589851.1"/>
    <property type="molecule type" value="Genomic_DNA"/>
</dbReference>
<evidence type="ECO:0000313" key="2">
    <source>
        <dbReference type="Proteomes" id="UP001200110"/>
    </source>
</evidence>
<evidence type="ECO:0000313" key="1">
    <source>
        <dbReference type="EMBL" id="MCF8589851.1"/>
    </source>
</evidence>
<organism evidence="1 2">
    <name type="scientific">Gordonia liuliyuniae</name>
    <dbReference type="NCBI Taxonomy" id="2911517"/>
    <lineage>
        <taxon>Bacteria</taxon>
        <taxon>Bacillati</taxon>
        <taxon>Actinomycetota</taxon>
        <taxon>Actinomycetes</taxon>
        <taxon>Mycobacteriales</taxon>
        <taxon>Gordoniaceae</taxon>
        <taxon>Gordonia</taxon>
    </lineage>
</organism>
<protein>
    <submittedName>
        <fullName evidence="1">Uncharacterized protein</fullName>
    </submittedName>
</protein>
<keyword evidence="2" id="KW-1185">Reference proteome</keyword>
<comment type="caution">
    <text evidence="1">The sequence shown here is derived from an EMBL/GenBank/DDBJ whole genome shotgun (WGS) entry which is preliminary data.</text>
</comment>
<dbReference type="Proteomes" id="UP001200110">
    <property type="component" value="Unassembled WGS sequence"/>
</dbReference>
<accession>A0ABS9IWC5</accession>
<name>A0ABS9IWC5_9ACTN</name>
<reference evidence="1 2" key="1">
    <citation type="submission" date="2022-01" db="EMBL/GenBank/DDBJ databases">
        <authorList>
            <person name="Huang Y."/>
        </authorList>
    </citation>
    <scope>NUCLEOTIDE SEQUENCE [LARGE SCALE GENOMIC DNA]</scope>
    <source>
        <strain evidence="1 2">HY366</strain>
    </source>
</reference>